<feature type="domain" description="Type IX secretion system protein PorV" evidence="2">
    <location>
        <begin position="29"/>
        <end position="255"/>
    </location>
</feature>
<keyword evidence="1" id="KW-0732">Signal</keyword>
<feature type="signal peptide" evidence="1">
    <location>
        <begin position="1"/>
        <end position="23"/>
    </location>
</feature>
<evidence type="ECO:0000313" key="4">
    <source>
        <dbReference type="Proteomes" id="UP000282321"/>
    </source>
</evidence>
<dbReference type="EMBL" id="QNBC01000014">
    <property type="protein sequence ID" value="RKX67647.1"/>
    <property type="molecule type" value="Genomic_DNA"/>
</dbReference>
<gene>
    <name evidence="3" type="ORF">DRP44_01855</name>
</gene>
<dbReference type="InterPro" id="IPR045741">
    <property type="entry name" value="PorV"/>
</dbReference>
<dbReference type="Proteomes" id="UP000282321">
    <property type="component" value="Unassembled WGS sequence"/>
</dbReference>
<dbReference type="NCBIfam" id="NF033709">
    <property type="entry name" value="PorV_fam"/>
    <property type="match status" value="1"/>
</dbReference>
<evidence type="ECO:0000256" key="1">
    <source>
        <dbReference type="SAM" id="SignalP"/>
    </source>
</evidence>
<sequence>MRKISFLAVITFFIMLSPAFLSATANEAGAVFLTIFPGAGPVGMGNSFTAISDNALANYYNIGGAGFIENNDIILMHSNWLPGLAPDMYYEYLGIVHPVKKWNGVIGGEITYITPGMINAQDATGSINIEYRVFDAEGKISYATKFNDKLSIGIGLKFIYLFLAPDWVIRTILPENSGSGEGIAIAGDFGLLYKPIKNYLNIGVSLQNIGPNINYLQSSSSDPLPRLIRLGFASNPVHDSLNDFVATMDLIKVLVFGSDSTGQTFWEIAKEELEDTWMGIGVQYTYYNFITGRFGYFLDYSGDRHGFTYGGGIRVKQFKIDIGVDSDIYGFNTSNYRISLSYQF</sequence>
<name>A0A660SAE1_UNCT6</name>
<organism evidence="3 4">
    <name type="scientific">candidate division TA06 bacterium</name>
    <dbReference type="NCBI Taxonomy" id="2250710"/>
    <lineage>
        <taxon>Bacteria</taxon>
        <taxon>Bacteria division TA06</taxon>
    </lineage>
</organism>
<accession>A0A660SAE1</accession>
<dbReference type="AlphaFoldDB" id="A0A660SAE1"/>
<protein>
    <recommendedName>
        <fullName evidence="2">Type IX secretion system protein PorV domain-containing protein</fullName>
    </recommendedName>
</protein>
<dbReference type="Gene3D" id="2.40.160.60">
    <property type="entry name" value="Outer membrane protein transport protein (OMPP1/FadL/TodX)"/>
    <property type="match status" value="1"/>
</dbReference>
<dbReference type="Pfam" id="PF19572">
    <property type="entry name" value="PorV"/>
    <property type="match status" value="1"/>
</dbReference>
<comment type="caution">
    <text evidence="3">The sequence shown here is derived from an EMBL/GenBank/DDBJ whole genome shotgun (WGS) entry which is preliminary data.</text>
</comment>
<reference evidence="3 4" key="1">
    <citation type="submission" date="2018-06" db="EMBL/GenBank/DDBJ databases">
        <title>Extensive metabolic versatility and redundancy in microbially diverse, dynamic hydrothermal sediments.</title>
        <authorList>
            <person name="Dombrowski N."/>
            <person name="Teske A."/>
            <person name="Baker B.J."/>
        </authorList>
    </citation>
    <scope>NUCLEOTIDE SEQUENCE [LARGE SCALE GENOMIC DNA]</scope>
    <source>
        <strain evidence="3">B35_G9</strain>
    </source>
</reference>
<evidence type="ECO:0000313" key="3">
    <source>
        <dbReference type="EMBL" id="RKX67647.1"/>
    </source>
</evidence>
<evidence type="ECO:0000259" key="2">
    <source>
        <dbReference type="Pfam" id="PF19572"/>
    </source>
</evidence>
<proteinExistence type="predicted"/>
<feature type="chain" id="PRO_5024906319" description="Type IX secretion system protein PorV domain-containing protein" evidence="1">
    <location>
        <begin position="24"/>
        <end position="344"/>
    </location>
</feature>